<accession>A0A8J4CZG1</accession>
<gene>
    <name evidence="1" type="ORF">Vretifemale_17595</name>
</gene>
<comment type="caution">
    <text evidence="1">The sequence shown here is derived from an EMBL/GenBank/DDBJ whole genome shotgun (WGS) entry which is preliminary data.</text>
</comment>
<evidence type="ECO:0000313" key="1">
    <source>
        <dbReference type="EMBL" id="GIL89855.1"/>
    </source>
</evidence>
<reference evidence="1" key="1">
    <citation type="journal article" date="2021" name="Proc. Natl. Acad. Sci. U.S.A.">
        <title>Three genomes in the algal genus Volvox reveal the fate of a haploid sex-determining region after a transition to homothallism.</title>
        <authorList>
            <person name="Yamamoto K."/>
            <person name="Hamaji T."/>
            <person name="Kawai-Toyooka H."/>
            <person name="Matsuzaki R."/>
            <person name="Takahashi F."/>
            <person name="Nishimura Y."/>
            <person name="Kawachi M."/>
            <person name="Noguchi H."/>
            <person name="Minakuchi Y."/>
            <person name="Umen J.G."/>
            <person name="Toyoda A."/>
            <person name="Nozaki H."/>
        </authorList>
    </citation>
    <scope>NUCLEOTIDE SEQUENCE</scope>
    <source>
        <strain evidence="1">NIES-3786</strain>
    </source>
</reference>
<protein>
    <submittedName>
        <fullName evidence="1">Uncharacterized protein</fullName>
    </submittedName>
</protein>
<evidence type="ECO:0000313" key="2">
    <source>
        <dbReference type="Proteomes" id="UP000747110"/>
    </source>
</evidence>
<proteinExistence type="predicted"/>
<dbReference type="AlphaFoldDB" id="A0A8J4CZG1"/>
<dbReference type="EMBL" id="BNCP01000053">
    <property type="protein sequence ID" value="GIL89855.1"/>
    <property type="molecule type" value="Genomic_DNA"/>
</dbReference>
<keyword evidence="2" id="KW-1185">Reference proteome</keyword>
<name>A0A8J4CZG1_9CHLO</name>
<dbReference type="Proteomes" id="UP000747110">
    <property type="component" value="Unassembled WGS sequence"/>
</dbReference>
<organism evidence="1 2">
    <name type="scientific">Volvox reticuliferus</name>
    <dbReference type="NCBI Taxonomy" id="1737510"/>
    <lineage>
        <taxon>Eukaryota</taxon>
        <taxon>Viridiplantae</taxon>
        <taxon>Chlorophyta</taxon>
        <taxon>core chlorophytes</taxon>
        <taxon>Chlorophyceae</taxon>
        <taxon>CS clade</taxon>
        <taxon>Chlamydomonadales</taxon>
        <taxon>Volvocaceae</taxon>
        <taxon>Volvox</taxon>
    </lineage>
</organism>
<sequence length="138" mass="15160">MASPLEATAMIPHLPVGARTHGSPSILVTASYRLLGDRAVKSMQRIPKEAIVPWQGLKGDPLCFHYHHPSIKPSPLFSEHFHNTSDLAHDPWATLCWTIMKPYLRRRGALVVILGDVQLNTSALLARHQLCIVGGGEA</sequence>